<dbReference type="Pfam" id="PF08669">
    <property type="entry name" value="GCV_T_C"/>
    <property type="match status" value="1"/>
</dbReference>
<comment type="subunit">
    <text evidence="4">The glycine cleavage system is composed of four proteins: P, T, L and H.</text>
</comment>
<feature type="compositionally biased region" description="Basic and acidic residues" evidence="13">
    <location>
        <begin position="179"/>
        <end position="190"/>
    </location>
</feature>
<dbReference type="GO" id="GO:0005739">
    <property type="term" value="C:mitochondrion"/>
    <property type="evidence" value="ECO:0007669"/>
    <property type="project" value="UniProtKB-SubCell"/>
</dbReference>
<comment type="similarity">
    <text evidence="3">Belongs to the GcvT family.</text>
</comment>
<dbReference type="GO" id="GO:0006546">
    <property type="term" value="P:glycine catabolic process"/>
    <property type="evidence" value="ECO:0007669"/>
    <property type="project" value="InterPro"/>
</dbReference>
<evidence type="ECO:0000256" key="1">
    <source>
        <dbReference type="ARBA" id="ARBA00003631"/>
    </source>
</evidence>
<comment type="subcellular location">
    <subcellularLocation>
        <location evidence="2">Mitochondrion</location>
    </subcellularLocation>
</comment>
<feature type="domain" description="GCVT N-terminal" evidence="14">
    <location>
        <begin position="210"/>
        <end position="468"/>
    </location>
</feature>
<dbReference type="Pfam" id="PF01571">
    <property type="entry name" value="GCV_T"/>
    <property type="match status" value="1"/>
</dbReference>
<evidence type="ECO:0000313" key="17">
    <source>
        <dbReference type="Proteomes" id="UP000053105"/>
    </source>
</evidence>
<dbReference type="InterPro" id="IPR029043">
    <property type="entry name" value="GcvT/YgfZ_C"/>
</dbReference>
<evidence type="ECO:0000256" key="13">
    <source>
        <dbReference type="SAM" id="MobiDB-lite"/>
    </source>
</evidence>
<feature type="compositionally biased region" description="Basic and acidic residues" evidence="13">
    <location>
        <begin position="119"/>
        <end position="132"/>
    </location>
</feature>
<dbReference type="GO" id="GO:0005960">
    <property type="term" value="C:glycine cleavage complex"/>
    <property type="evidence" value="ECO:0007669"/>
    <property type="project" value="InterPro"/>
</dbReference>
<feature type="region of interest" description="Disordered" evidence="13">
    <location>
        <begin position="164"/>
        <end position="205"/>
    </location>
</feature>
<dbReference type="Gene3D" id="3.30.70.1400">
    <property type="entry name" value="Aminomethyltransferase beta-barrel domains"/>
    <property type="match status" value="1"/>
</dbReference>
<dbReference type="PANTHER" id="PTHR43757">
    <property type="entry name" value="AMINOMETHYLTRANSFERASE"/>
    <property type="match status" value="1"/>
</dbReference>
<organism evidence="16 17">
    <name type="scientific">Melipona quadrifasciata</name>
    <dbReference type="NCBI Taxonomy" id="166423"/>
    <lineage>
        <taxon>Eukaryota</taxon>
        <taxon>Metazoa</taxon>
        <taxon>Ecdysozoa</taxon>
        <taxon>Arthropoda</taxon>
        <taxon>Hexapoda</taxon>
        <taxon>Insecta</taxon>
        <taxon>Pterygota</taxon>
        <taxon>Neoptera</taxon>
        <taxon>Endopterygota</taxon>
        <taxon>Hymenoptera</taxon>
        <taxon>Apocrita</taxon>
        <taxon>Aculeata</taxon>
        <taxon>Apoidea</taxon>
        <taxon>Anthophila</taxon>
        <taxon>Apidae</taxon>
        <taxon>Melipona</taxon>
    </lineage>
</organism>
<gene>
    <name evidence="16" type="ORF">WN51_02661</name>
</gene>
<dbReference type="NCBIfam" id="TIGR00528">
    <property type="entry name" value="gcvT"/>
    <property type="match status" value="1"/>
</dbReference>
<dbReference type="GO" id="GO:0004047">
    <property type="term" value="F:aminomethyltransferase activity"/>
    <property type="evidence" value="ECO:0007669"/>
    <property type="project" value="UniProtKB-EC"/>
</dbReference>
<keyword evidence="17" id="KW-1185">Reference proteome</keyword>
<sequence>MKTANQPCVPASFLKSKGDDVRPRRVLWFFLVQEPNADSAELDRIDKNDKALSSNSLVVRLDDLSGTLAISTVSGQKEKSKRRDDQNFSTNMLKLQQSSNVPGQLEAYFLERSERKERVLGSNESRKIRDRGLSSADAGARDDGDEKGNVRLKVLKKKVQQTTTTKKETTNANACLIDSETRSNETEGRRSSSTASVSTAPTPEPRKTCLHDLHVEYRGKIINFSGWLLPVQYQEAIAASHQHTRSFASLFDVGHMLQTQASGKDVTEFLESLTTSDLRNLNRGSAVLTVFTNENGGILDDLIITKDDDDRYFVVSNAARRDEDTELLLQQQENYKRRGKSVKLQFLDPLEQSLVALQGPTAASVLRSIIKINLTHLSFMNSVETTVFGNPVRVTRCGYTGEDGFEISMPAKIARTLAQAILDTPDTKLAGLGARDSLRLEAGLCLYGHDIDEETTPVEAGLTWLIAKRRREEANFPGAKRILSQIKTGTVKKRIGLTVVHGPPVREGACILTPEGERVGKITSGGPSPTLGRSIAMGYVPPELAHYGGGILVEVRGKTYKATVTKMPFVKTNYYTAKKSNLKIPFLFIPKGLTYLSRKSNLTTCCFLNLKKSNFKSNLTKLNNNLPNSKSSESGDYLDKE</sequence>
<comment type="function">
    <text evidence="1">The glycine cleavage system catalyzes the degradation of glycine.</text>
</comment>
<feature type="compositionally biased region" description="Low complexity" evidence="13">
    <location>
        <begin position="621"/>
        <end position="632"/>
    </location>
</feature>
<dbReference type="AlphaFoldDB" id="A0A0M9A9S2"/>
<protein>
    <recommendedName>
        <fullName evidence="6">Aminomethyltransferase, mitochondrial</fullName>
        <ecNumber evidence="5">2.1.2.10</ecNumber>
    </recommendedName>
    <alternativeName>
        <fullName evidence="11">Glycine cleavage system T protein</fullName>
    </alternativeName>
</protein>
<dbReference type="NCBIfam" id="NF001567">
    <property type="entry name" value="PRK00389.1"/>
    <property type="match status" value="1"/>
</dbReference>
<feature type="domain" description="Aminomethyltransferase C-terminal" evidence="15">
    <location>
        <begin position="492"/>
        <end position="571"/>
    </location>
</feature>
<evidence type="ECO:0000256" key="6">
    <source>
        <dbReference type="ARBA" id="ARBA00015825"/>
    </source>
</evidence>
<evidence type="ECO:0000313" key="16">
    <source>
        <dbReference type="EMBL" id="KOX79396.1"/>
    </source>
</evidence>
<keyword evidence="7" id="KW-0032">Aminotransferase</keyword>
<dbReference type="FunFam" id="3.30.70.1400:FF:000001">
    <property type="entry name" value="Aminomethyltransferase"/>
    <property type="match status" value="1"/>
</dbReference>
<evidence type="ECO:0000256" key="8">
    <source>
        <dbReference type="ARBA" id="ARBA00022679"/>
    </source>
</evidence>
<dbReference type="InterPro" id="IPR027266">
    <property type="entry name" value="TrmE/GcvT-like"/>
</dbReference>
<evidence type="ECO:0000259" key="14">
    <source>
        <dbReference type="Pfam" id="PF01571"/>
    </source>
</evidence>
<dbReference type="Gene3D" id="4.10.1250.10">
    <property type="entry name" value="Aminomethyltransferase fragment"/>
    <property type="match status" value="1"/>
</dbReference>
<evidence type="ECO:0000256" key="2">
    <source>
        <dbReference type="ARBA" id="ARBA00004173"/>
    </source>
</evidence>
<keyword evidence="8 16" id="KW-0808">Transferase</keyword>
<dbReference type="PANTHER" id="PTHR43757:SF16">
    <property type="entry name" value="AMINOMETHYLTRANSFERASE, MITOCHONDRIAL"/>
    <property type="match status" value="1"/>
</dbReference>
<feature type="compositionally biased region" description="Low complexity" evidence="13">
    <location>
        <begin position="191"/>
        <end position="201"/>
    </location>
</feature>
<name>A0A0M9A9S2_9HYME</name>
<accession>A0A0M9A9S2</accession>
<dbReference type="GO" id="GO:0032259">
    <property type="term" value="P:methylation"/>
    <property type="evidence" value="ECO:0007669"/>
    <property type="project" value="UniProtKB-KW"/>
</dbReference>
<dbReference type="Gene3D" id="2.40.30.110">
    <property type="entry name" value="Aminomethyltransferase beta-barrel domains"/>
    <property type="match status" value="1"/>
</dbReference>
<keyword evidence="10" id="KW-0496">Mitochondrion</keyword>
<evidence type="ECO:0000256" key="7">
    <source>
        <dbReference type="ARBA" id="ARBA00022576"/>
    </source>
</evidence>
<dbReference type="OrthoDB" id="10263536at2759"/>
<evidence type="ECO:0000256" key="4">
    <source>
        <dbReference type="ARBA" id="ARBA00011690"/>
    </source>
</evidence>
<reference evidence="16 17" key="1">
    <citation type="submission" date="2015-07" db="EMBL/GenBank/DDBJ databases">
        <title>The genome of Melipona quadrifasciata.</title>
        <authorList>
            <person name="Pan H."/>
            <person name="Kapheim K."/>
        </authorList>
    </citation>
    <scope>NUCLEOTIDE SEQUENCE [LARGE SCALE GENOMIC DNA]</scope>
    <source>
        <strain evidence="16">0111107301</strain>
        <tissue evidence="16">Whole body</tissue>
    </source>
</reference>
<dbReference type="EMBL" id="KQ435711">
    <property type="protein sequence ID" value="KOX79396.1"/>
    <property type="molecule type" value="Genomic_DNA"/>
</dbReference>
<comment type="catalytic activity">
    <reaction evidence="12">
        <text>N(6)-[(R)-S(8)-aminomethyldihydrolipoyl]-L-lysyl-[protein] + (6S)-5,6,7,8-tetrahydrofolate = N(6)-[(R)-dihydrolipoyl]-L-lysyl-[protein] + (6R)-5,10-methylene-5,6,7,8-tetrahydrofolate + NH4(+)</text>
        <dbReference type="Rhea" id="RHEA:16945"/>
        <dbReference type="Rhea" id="RHEA-COMP:10475"/>
        <dbReference type="Rhea" id="RHEA-COMP:10492"/>
        <dbReference type="ChEBI" id="CHEBI:15636"/>
        <dbReference type="ChEBI" id="CHEBI:28938"/>
        <dbReference type="ChEBI" id="CHEBI:57453"/>
        <dbReference type="ChEBI" id="CHEBI:83100"/>
        <dbReference type="ChEBI" id="CHEBI:83143"/>
        <dbReference type="EC" id="2.1.2.10"/>
    </reaction>
</comment>
<evidence type="ECO:0000256" key="12">
    <source>
        <dbReference type="ARBA" id="ARBA00047665"/>
    </source>
</evidence>
<dbReference type="GO" id="GO:0008168">
    <property type="term" value="F:methyltransferase activity"/>
    <property type="evidence" value="ECO:0007669"/>
    <property type="project" value="UniProtKB-KW"/>
</dbReference>
<dbReference type="InterPro" id="IPR006222">
    <property type="entry name" value="GCVT_N"/>
</dbReference>
<dbReference type="SUPFAM" id="SSF103025">
    <property type="entry name" value="Folate-binding domain"/>
    <property type="match status" value="1"/>
</dbReference>
<keyword evidence="16" id="KW-0489">Methyltransferase</keyword>
<evidence type="ECO:0000256" key="3">
    <source>
        <dbReference type="ARBA" id="ARBA00008609"/>
    </source>
</evidence>
<evidence type="ECO:0000256" key="11">
    <source>
        <dbReference type="ARBA" id="ARBA00031395"/>
    </source>
</evidence>
<evidence type="ECO:0000259" key="15">
    <source>
        <dbReference type="Pfam" id="PF08669"/>
    </source>
</evidence>
<feature type="region of interest" description="Disordered" evidence="13">
    <location>
        <begin position="119"/>
        <end position="147"/>
    </location>
</feature>
<proteinExistence type="inferred from homology"/>
<dbReference type="GO" id="GO:0008483">
    <property type="term" value="F:transaminase activity"/>
    <property type="evidence" value="ECO:0007669"/>
    <property type="project" value="UniProtKB-KW"/>
</dbReference>
<dbReference type="InterPro" id="IPR013977">
    <property type="entry name" value="GcvT_C"/>
</dbReference>
<dbReference type="STRING" id="166423.A0A0M9A9S2"/>
<dbReference type="Proteomes" id="UP000053105">
    <property type="component" value="Unassembled WGS sequence"/>
</dbReference>
<evidence type="ECO:0000256" key="10">
    <source>
        <dbReference type="ARBA" id="ARBA00023128"/>
    </source>
</evidence>
<dbReference type="InterPro" id="IPR006223">
    <property type="entry name" value="GcvT"/>
</dbReference>
<evidence type="ECO:0000256" key="5">
    <source>
        <dbReference type="ARBA" id="ARBA00012616"/>
    </source>
</evidence>
<dbReference type="SUPFAM" id="SSF101790">
    <property type="entry name" value="Aminomethyltransferase beta-barrel domain"/>
    <property type="match status" value="1"/>
</dbReference>
<dbReference type="EC" id="2.1.2.10" evidence="5"/>
<dbReference type="Gene3D" id="3.30.1360.120">
    <property type="entry name" value="Probable tRNA modification gtpase trme, domain 1"/>
    <property type="match status" value="1"/>
</dbReference>
<evidence type="ECO:0000256" key="9">
    <source>
        <dbReference type="ARBA" id="ARBA00022946"/>
    </source>
</evidence>
<dbReference type="FunFam" id="4.10.1250.10:FF:000002">
    <property type="entry name" value="Aminomethyltransferase"/>
    <property type="match status" value="1"/>
</dbReference>
<keyword evidence="9" id="KW-0809">Transit peptide</keyword>
<dbReference type="InterPro" id="IPR028896">
    <property type="entry name" value="GcvT/YgfZ/DmdA"/>
</dbReference>
<feature type="region of interest" description="Disordered" evidence="13">
    <location>
        <begin position="621"/>
        <end position="641"/>
    </location>
</feature>